<feature type="region of interest" description="Disordered" evidence="1">
    <location>
        <begin position="1"/>
        <end position="24"/>
    </location>
</feature>
<feature type="region of interest" description="Disordered" evidence="1">
    <location>
        <begin position="53"/>
        <end position="74"/>
    </location>
</feature>
<name>A0A7X0JKY7_9HYPH</name>
<reference evidence="2 3" key="1">
    <citation type="submission" date="2020-08" db="EMBL/GenBank/DDBJ databases">
        <title>The Agave Microbiome: Exploring the role of microbial communities in plant adaptations to desert environments.</title>
        <authorList>
            <person name="Partida-Martinez L.P."/>
        </authorList>
    </citation>
    <scope>NUCLEOTIDE SEQUENCE [LARGE SCALE GENOMIC DNA]</scope>
    <source>
        <strain evidence="2 3">AS3.12</strain>
    </source>
</reference>
<evidence type="ECO:0000256" key="1">
    <source>
        <dbReference type="SAM" id="MobiDB-lite"/>
    </source>
</evidence>
<dbReference type="EMBL" id="JACHBU010000005">
    <property type="protein sequence ID" value="MBB6509483.1"/>
    <property type="molecule type" value="Genomic_DNA"/>
</dbReference>
<dbReference type="AlphaFoldDB" id="A0A7X0JKY7"/>
<feature type="compositionally biased region" description="Low complexity" evidence="1">
    <location>
        <begin position="53"/>
        <end position="62"/>
    </location>
</feature>
<evidence type="ECO:0000313" key="3">
    <source>
        <dbReference type="Proteomes" id="UP000585437"/>
    </source>
</evidence>
<proteinExistence type="predicted"/>
<keyword evidence="3" id="KW-1185">Reference proteome</keyword>
<protein>
    <submittedName>
        <fullName evidence="2">Uncharacterized protein</fullName>
    </submittedName>
</protein>
<dbReference type="RefSeq" id="WP_062458069.1">
    <property type="nucleotide sequence ID" value="NZ_JACHBU010000005.1"/>
</dbReference>
<feature type="compositionally biased region" description="Basic residues" evidence="1">
    <location>
        <begin position="63"/>
        <end position="74"/>
    </location>
</feature>
<comment type="caution">
    <text evidence="2">The sequence shown here is derived from an EMBL/GenBank/DDBJ whole genome shotgun (WGS) entry which is preliminary data.</text>
</comment>
<sequence length="74" mass="8173">MTATKDQFFKPAKMSAQAKSEQTNSVVRDILDAEVIAREKKTEKLRALRLQQTADAPAPVKKAATKTKRAVKTS</sequence>
<dbReference type="Proteomes" id="UP000585437">
    <property type="component" value="Unassembled WGS sequence"/>
</dbReference>
<accession>A0A7X0JKY7</accession>
<evidence type="ECO:0000313" key="2">
    <source>
        <dbReference type="EMBL" id="MBB6509483.1"/>
    </source>
</evidence>
<organism evidence="2 3">
    <name type="scientific">Rhizobium soli</name>
    <dbReference type="NCBI Taxonomy" id="424798"/>
    <lineage>
        <taxon>Bacteria</taxon>
        <taxon>Pseudomonadati</taxon>
        <taxon>Pseudomonadota</taxon>
        <taxon>Alphaproteobacteria</taxon>
        <taxon>Hyphomicrobiales</taxon>
        <taxon>Rhizobiaceae</taxon>
        <taxon>Rhizobium/Agrobacterium group</taxon>
        <taxon>Rhizobium</taxon>
    </lineage>
</organism>
<gene>
    <name evidence="2" type="ORF">F4695_002851</name>
</gene>